<dbReference type="GO" id="GO:0000160">
    <property type="term" value="P:phosphorelay signal transduction system"/>
    <property type="evidence" value="ECO:0007669"/>
    <property type="project" value="InterPro"/>
</dbReference>
<keyword evidence="6" id="KW-1185">Reference proteome</keyword>
<evidence type="ECO:0000256" key="2">
    <source>
        <dbReference type="ARBA" id="ARBA00023125"/>
    </source>
</evidence>
<dbReference type="Gene3D" id="1.10.10.10">
    <property type="entry name" value="Winged helix-like DNA-binding domain superfamily/Winged helix DNA-binding domain"/>
    <property type="match status" value="1"/>
</dbReference>
<dbReference type="Gene3D" id="1.25.40.10">
    <property type="entry name" value="Tetratricopeptide repeat domain"/>
    <property type="match status" value="2"/>
</dbReference>
<accession>A0A330GVY8</accession>
<dbReference type="SMART" id="SM01043">
    <property type="entry name" value="BTAD"/>
    <property type="match status" value="1"/>
</dbReference>
<dbReference type="GO" id="GO:0006355">
    <property type="term" value="P:regulation of DNA-templated transcription"/>
    <property type="evidence" value="ECO:0007669"/>
    <property type="project" value="InterPro"/>
</dbReference>
<dbReference type="InterPro" id="IPR001867">
    <property type="entry name" value="OmpR/PhoB-type_DNA-bd"/>
</dbReference>
<dbReference type="SUPFAM" id="SSF46894">
    <property type="entry name" value="C-terminal effector domain of the bipartite response regulators"/>
    <property type="match status" value="1"/>
</dbReference>
<feature type="domain" description="Bacterial transcriptional activator" evidence="4">
    <location>
        <begin position="123"/>
        <end position="263"/>
    </location>
</feature>
<organism evidence="5 6">
    <name type="scientific">Mesorhizobium atlanticum</name>
    <dbReference type="NCBI Taxonomy" id="2233532"/>
    <lineage>
        <taxon>Bacteria</taxon>
        <taxon>Pseudomonadati</taxon>
        <taxon>Pseudomonadota</taxon>
        <taxon>Alphaproteobacteria</taxon>
        <taxon>Hyphomicrobiales</taxon>
        <taxon>Phyllobacteriaceae</taxon>
        <taxon>Mesorhizobium</taxon>
    </lineage>
</organism>
<evidence type="ECO:0000313" key="6">
    <source>
        <dbReference type="Proteomes" id="UP000251956"/>
    </source>
</evidence>
<comment type="caution">
    <text evidence="5">The sequence shown here is derived from an EMBL/GenBank/DDBJ whole genome shotgun (WGS) entry which is preliminary data.</text>
</comment>
<dbReference type="Proteomes" id="UP000251956">
    <property type="component" value="Unassembled WGS sequence"/>
</dbReference>
<dbReference type="EMBL" id="QMBQ01000002">
    <property type="protein sequence ID" value="RAZ78509.1"/>
    <property type="molecule type" value="Genomic_DNA"/>
</dbReference>
<dbReference type="OrthoDB" id="9807521at2"/>
<dbReference type="GO" id="GO:0003677">
    <property type="term" value="F:DNA binding"/>
    <property type="evidence" value="ECO:0007669"/>
    <property type="project" value="UniProtKB-KW"/>
</dbReference>
<keyword evidence="2" id="KW-0238">DNA-binding</keyword>
<reference evidence="6" key="1">
    <citation type="submission" date="2018-06" db="EMBL/GenBank/DDBJ databases">
        <authorList>
            <person name="Helene L.C."/>
            <person name="Dall'Agnol R."/>
            <person name="Delamuta J.R."/>
            <person name="Hungria M."/>
        </authorList>
    </citation>
    <scope>NUCLEOTIDE SEQUENCE [LARGE SCALE GENOMIC DNA]</scope>
    <source>
        <strain evidence="6">CNPSo 3140</strain>
    </source>
</reference>
<evidence type="ECO:0000313" key="5">
    <source>
        <dbReference type="EMBL" id="RAZ78509.1"/>
    </source>
</evidence>
<dbReference type="PANTHER" id="PTHR35807">
    <property type="entry name" value="TRANSCRIPTIONAL REGULATOR REDD-RELATED"/>
    <property type="match status" value="1"/>
</dbReference>
<dbReference type="InterPro" id="IPR036388">
    <property type="entry name" value="WH-like_DNA-bd_sf"/>
</dbReference>
<dbReference type="InterPro" id="IPR051677">
    <property type="entry name" value="AfsR-DnrI-RedD_regulator"/>
</dbReference>
<dbReference type="SMART" id="SM00862">
    <property type="entry name" value="Trans_reg_C"/>
    <property type="match status" value="1"/>
</dbReference>
<feature type="domain" description="OmpR/PhoB-type" evidence="3">
    <location>
        <begin position="43"/>
        <end position="116"/>
    </location>
</feature>
<comment type="similarity">
    <text evidence="1">Belongs to the AfsR/DnrI/RedD regulatory family.</text>
</comment>
<evidence type="ECO:0000259" key="4">
    <source>
        <dbReference type="SMART" id="SM01043"/>
    </source>
</evidence>
<protein>
    <submittedName>
        <fullName evidence="5">Transcriptional regulator</fullName>
    </submittedName>
</protein>
<name>A0A330GVY8_9HYPH</name>
<reference evidence="5 6" key="2">
    <citation type="submission" date="2018-07" db="EMBL/GenBank/DDBJ databases">
        <title>Diversity of Mesorhizobium strains in Brazil.</title>
        <authorList>
            <person name="Helene L.C.F."/>
            <person name="Dall'Agnol R."/>
            <person name="Delamuta J.R.M."/>
            <person name="Hungria M."/>
        </authorList>
    </citation>
    <scope>NUCLEOTIDE SEQUENCE [LARGE SCALE GENOMIC DNA]</scope>
    <source>
        <strain evidence="5 6">CNPSo 3140</strain>
    </source>
</reference>
<dbReference type="SUPFAM" id="SSF48452">
    <property type="entry name" value="TPR-like"/>
    <property type="match status" value="1"/>
</dbReference>
<dbReference type="InterPro" id="IPR016032">
    <property type="entry name" value="Sig_transdc_resp-reg_C-effctor"/>
</dbReference>
<evidence type="ECO:0000256" key="1">
    <source>
        <dbReference type="ARBA" id="ARBA00005820"/>
    </source>
</evidence>
<evidence type="ECO:0000259" key="3">
    <source>
        <dbReference type="SMART" id="SM00862"/>
    </source>
</evidence>
<dbReference type="InterPro" id="IPR005158">
    <property type="entry name" value="BTAD"/>
</dbReference>
<gene>
    <name evidence="5" type="ORF">DPM35_08085</name>
</gene>
<sequence>MDQPVSVGASVETDVESVWSARKSKAARLSIRLLGPLAIMRDDVPVALPSSRKLRALLAYLALAPRPVSRSRLCELLWDVPNDPRGELRWCLSKLRAALDEPGLHRIETEGDTVALRLGDMSVDAVEAAGAVAEGIETLGLDRLRTLAQLFAGDFLDGLEVDRSPHFGSWLTAQRRRFSACHVAVLEHIIGLVPQGADEAGAYIDKWLELAPFDGRAHVALLENLARSGQIGAGEEHLATAAELFHSEDLDFTPLREAWQEIRARNAGATPGTRSEPAFPFPESPVAAIEPESAATRRASLAVMPFAESAGTGGFRGGLADGLTHDIITRLAKLRDFFVIARGSVFALAEKNIAPEDAGRRLNVDYVATGSVRSLPGRFVVSVELVEVRTARIVWAETFEHKPDDIFIVIEDIGNSIVSSIAAEIATVERNRALLKAPNSLNAWEAYHRGLWHMYRFTRQENELAQHFFGEALKLDPTFARAYAGMSFTHWQNAFQRWGDRDRETALAFESAGQSLLVDDRNPAAHWAMGRALWLRGEQDGSLLELANAVDLSPNFALGHYALSFVHSQSGDPQSAIGSSDHSRHLSPFDPLLFGMMGARAMAHARLGEFEAAAEWALKAAARPNAHVIILAIAAHCLALAGRQDEARTFAATIRSTLPNYRADDFIATFRFDRDGEALFRNGAKLIGLN</sequence>
<dbReference type="InterPro" id="IPR011990">
    <property type="entry name" value="TPR-like_helical_dom_sf"/>
</dbReference>
<proteinExistence type="inferred from homology"/>
<dbReference type="RefSeq" id="WP_112126748.1">
    <property type="nucleotide sequence ID" value="NZ_QMBQ01000002.1"/>
</dbReference>
<dbReference type="AlphaFoldDB" id="A0A330GVY8"/>